<dbReference type="AlphaFoldDB" id="A0AAI8V2P0"/>
<dbReference type="SMART" id="SM00248">
    <property type="entry name" value="ANK"/>
    <property type="match status" value="2"/>
</dbReference>
<dbReference type="Proteomes" id="UP001295740">
    <property type="component" value="Unassembled WGS sequence"/>
</dbReference>
<protein>
    <submittedName>
        <fullName evidence="2">Uu.00g026160.m01.CDS01</fullName>
    </submittedName>
</protein>
<dbReference type="Pfam" id="PF12796">
    <property type="entry name" value="Ank_2"/>
    <property type="match status" value="1"/>
</dbReference>
<feature type="repeat" description="ANK" evidence="1">
    <location>
        <begin position="105"/>
        <end position="137"/>
    </location>
</feature>
<dbReference type="Gene3D" id="1.25.40.20">
    <property type="entry name" value="Ankyrin repeat-containing domain"/>
    <property type="match status" value="1"/>
</dbReference>
<dbReference type="SUPFAM" id="SSF48403">
    <property type="entry name" value="Ankyrin repeat"/>
    <property type="match status" value="1"/>
</dbReference>
<accession>A0AAI8V2P0</accession>
<evidence type="ECO:0000256" key="1">
    <source>
        <dbReference type="PROSITE-ProRule" id="PRU00023"/>
    </source>
</evidence>
<keyword evidence="1" id="KW-0040">ANK repeat</keyword>
<evidence type="ECO:0000313" key="2">
    <source>
        <dbReference type="EMBL" id="CAJ2499763.1"/>
    </source>
</evidence>
<name>A0AAI8V2P0_9PEZI</name>
<dbReference type="InterPro" id="IPR036770">
    <property type="entry name" value="Ankyrin_rpt-contain_sf"/>
</dbReference>
<sequence>MADEHTTSGVLQLDEHLIARILQLARDDNLVALEIEIEKLDSQNKMDNVSLVTTSLLDKNRRTILHLASQGAVTNVVKYITSTSIFPKHGSTKALAAFLNQEDNTGETAFHVAVRTGQIGLLAILTNQGAAMDTTDNL</sequence>
<proteinExistence type="predicted"/>
<keyword evidence="3" id="KW-1185">Reference proteome</keyword>
<dbReference type="PROSITE" id="PS50088">
    <property type="entry name" value="ANK_REPEAT"/>
    <property type="match status" value="1"/>
</dbReference>
<gene>
    <name evidence="2" type="ORF">KHLLAP_LOCUS231</name>
</gene>
<dbReference type="PROSITE" id="PS50297">
    <property type="entry name" value="ANK_REP_REGION"/>
    <property type="match status" value="1"/>
</dbReference>
<organism evidence="2 3">
    <name type="scientific">Anthostomella pinea</name>
    <dbReference type="NCBI Taxonomy" id="933095"/>
    <lineage>
        <taxon>Eukaryota</taxon>
        <taxon>Fungi</taxon>
        <taxon>Dikarya</taxon>
        <taxon>Ascomycota</taxon>
        <taxon>Pezizomycotina</taxon>
        <taxon>Sordariomycetes</taxon>
        <taxon>Xylariomycetidae</taxon>
        <taxon>Xylariales</taxon>
        <taxon>Xylariaceae</taxon>
        <taxon>Anthostomella</taxon>
    </lineage>
</organism>
<dbReference type="EMBL" id="CAUWAG010000003">
    <property type="protein sequence ID" value="CAJ2499763.1"/>
    <property type="molecule type" value="Genomic_DNA"/>
</dbReference>
<comment type="caution">
    <text evidence="2">The sequence shown here is derived from an EMBL/GenBank/DDBJ whole genome shotgun (WGS) entry which is preliminary data.</text>
</comment>
<reference evidence="2" key="1">
    <citation type="submission" date="2023-10" db="EMBL/GenBank/DDBJ databases">
        <authorList>
            <person name="Hackl T."/>
        </authorList>
    </citation>
    <scope>NUCLEOTIDE SEQUENCE</scope>
</reference>
<evidence type="ECO:0000313" key="3">
    <source>
        <dbReference type="Proteomes" id="UP001295740"/>
    </source>
</evidence>
<dbReference type="InterPro" id="IPR002110">
    <property type="entry name" value="Ankyrin_rpt"/>
</dbReference>